<keyword evidence="2" id="KW-1185">Reference proteome</keyword>
<dbReference type="InterPro" id="IPR043128">
    <property type="entry name" value="Rev_trsase/Diguanyl_cyclase"/>
</dbReference>
<dbReference type="PANTHER" id="PTHR37984:SF5">
    <property type="entry name" value="PROTEIN NYNRIN-LIKE"/>
    <property type="match status" value="1"/>
</dbReference>
<dbReference type="EMBL" id="KE125074">
    <property type="protein sequence ID" value="EPB72003.1"/>
    <property type="molecule type" value="Genomic_DNA"/>
</dbReference>
<dbReference type="SUPFAM" id="SSF56672">
    <property type="entry name" value="DNA/RNA polymerases"/>
    <property type="match status" value="1"/>
</dbReference>
<reference evidence="1 2" key="1">
    <citation type="submission" date="2013-05" db="EMBL/GenBank/DDBJ databases">
        <title>Draft genome of the parasitic nematode Anyclostoma ceylanicum.</title>
        <authorList>
            <person name="Mitreva M."/>
        </authorList>
    </citation>
    <scope>NUCLEOTIDE SEQUENCE [LARGE SCALE GENOMIC DNA]</scope>
</reference>
<protein>
    <submittedName>
        <fullName evidence="1">Uncharacterized protein</fullName>
    </submittedName>
</protein>
<sequence length="120" mass="13599">MVLEAFRKANLRLKSQMCAFVKNSVSFLGDHDENGVRTDSKKGWEIVDYPALTNVGELVTFLEMASYYRKFIAGFSKITKGLYSLAEEEAREFEELKQAKAPALLAQSVITKKKRETTLL</sequence>
<proteinExistence type="predicted"/>
<accession>A0A0D6LLE0</accession>
<dbReference type="InterPro" id="IPR050951">
    <property type="entry name" value="Retrovirus_Pol_polyprotein"/>
</dbReference>
<dbReference type="Gene3D" id="3.30.70.270">
    <property type="match status" value="1"/>
</dbReference>
<dbReference type="AlphaFoldDB" id="A0A0D6LLE0"/>
<evidence type="ECO:0000313" key="2">
    <source>
        <dbReference type="Proteomes" id="UP000054495"/>
    </source>
</evidence>
<dbReference type="Proteomes" id="UP000054495">
    <property type="component" value="Unassembled WGS sequence"/>
</dbReference>
<evidence type="ECO:0000313" key="1">
    <source>
        <dbReference type="EMBL" id="EPB72003.1"/>
    </source>
</evidence>
<gene>
    <name evidence="1" type="ORF">ANCCEY_08900</name>
</gene>
<dbReference type="PANTHER" id="PTHR37984">
    <property type="entry name" value="PROTEIN CBG26694"/>
    <property type="match status" value="1"/>
</dbReference>
<organism evidence="1 2">
    <name type="scientific">Ancylostoma ceylanicum</name>
    <dbReference type="NCBI Taxonomy" id="53326"/>
    <lineage>
        <taxon>Eukaryota</taxon>
        <taxon>Metazoa</taxon>
        <taxon>Ecdysozoa</taxon>
        <taxon>Nematoda</taxon>
        <taxon>Chromadorea</taxon>
        <taxon>Rhabditida</taxon>
        <taxon>Rhabditina</taxon>
        <taxon>Rhabditomorpha</taxon>
        <taxon>Strongyloidea</taxon>
        <taxon>Ancylostomatidae</taxon>
        <taxon>Ancylostomatinae</taxon>
        <taxon>Ancylostoma</taxon>
    </lineage>
</organism>
<dbReference type="InterPro" id="IPR043502">
    <property type="entry name" value="DNA/RNA_pol_sf"/>
</dbReference>
<name>A0A0D6LLE0_9BILA</name>